<reference evidence="5" key="1">
    <citation type="submission" date="2017-04" db="EMBL/GenBank/DDBJ databases">
        <authorList>
            <person name="Varghese N."/>
            <person name="Submissions S."/>
        </authorList>
    </citation>
    <scope>NUCLEOTIDE SEQUENCE [LARGE SCALE GENOMIC DNA]</scope>
</reference>
<dbReference type="InterPro" id="IPR003140">
    <property type="entry name" value="PLipase/COase/thioEstase"/>
</dbReference>
<dbReference type="Proteomes" id="UP000194474">
    <property type="component" value="Unassembled WGS sequence"/>
</dbReference>
<comment type="similarity">
    <text evidence="1">Belongs to the AB hydrolase superfamily. AB hydrolase 2 family.</text>
</comment>
<evidence type="ECO:0000259" key="3">
    <source>
        <dbReference type="Pfam" id="PF02230"/>
    </source>
</evidence>
<dbReference type="EMBL" id="FXWK01000002">
    <property type="protein sequence ID" value="SMQ86298.1"/>
    <property type="molecule type" value="Genomic_DNA"/>
</dbReference>
<keyword evidence="2" id="KW-0378">Hydrolase</keyword>
<gene>
    <name evidence="4" type="ORF">SAMN06295905_3602</name>
</gene>
<dbReference type="Pfam" id="PF02230">
    <property type="entry name" value="Abhydrolase_2"/>
    <property type="match status" value="1"/>
</dbReference>
<organism evidence="4 5">
    <name type="scientific">Devosia lucknowensis</name>
    <dbReference type="NCBI Taxonomy" id="1096929"/>
    <lineage>
        <taxon>Bacteria</taxon>
        <taxon>Pseudomonadati</taxon>
        <taxon>Pseudomonadota</taxon>
        <taxon>Alphaproteobacteria</taxon>
        <taxon>Hyphomicrobiales</taxon>
        <taxon>Devosiaceae</taxon>
        <taxon>Devosia</taxon>
    </lineage>
</organism>
<sequence>MTKLSGPMLAPANGQAPDAAVVLLHGYGSDGNDLIAMAPHFQHLLPGALFVSPHAPTPLGMGGYQWFPIDWSGDRLASRQTGVIGARPVIVGFLEDLWSQTGIPPERTILAGFSQGAMMALHVGLSLPAQKTLMGVVGISGAFLPPEGFGSDALAHPPVCIVHGDMDDVVDPNHSADANSLLTNSGFAVDYHVSRGVGHGVAPDGMDAIARFIESLAK</sequence>
<accession>A0A1Y6GC45</accession>
<evidence type="ECO:0000256" key="2">
    <source>
        <dbReference type="ARBA" id="ARBA00022801"/>
    </source>
</evidence>
<protein>
    <submittedName>
        <fullName evidence="4">Phospholipase/carboxylesterase</fullName>
    </submittedName>
</protein>
<dbReference type="InterPro" id="IPR029058">
    <property type="entry name" value="AB_hydrolase_fold"/>
</dbReference>
<dbReference type="PANTHER" id="PTHR10655">
    <property type="entry name" value="LYSOPHOSPHOLIPASE-RELATED"/>
    <property type="match status" value="1"/>
</dbReference>
<dbReference type="AlphaFoldDB" id="A0A1Y6GC45"/>
<dbReference type="Gene3D" id="3.40.50.1820">
    <property type="entry name" value="alpha/beta hydrolase"/>
    <property type="match status" value="1"/>
</dbReference>
<name>A0A1Y6GC45_9HYPH</name>
<dbReference type="PANTHER" id="PTHR10655:SF17">
    <property type="entry name" value="LYSOPHOSPHOLIPASE-LIKE PROTEIN 1"/>
    <property type="match status" value="1"/>
</dbReference>
<dbReference type="SUPFAM" id="SSF53474">
    <property type="entry name" value="alpha/beta-Hydrolases"/>
    <property type="match status" value="1"/>
</dbReference>
<dbReference type="RefSeq" id="WP_086471889.1">
    <property type="nucleotide sequence ID" value="NZ_FXWK01000002.1"/>
</dbReference>
<evidence type="ECO:0000313" key="4">
    <source>
        <dbReference type="EMBL" id="SMQ86298.1"/>
    </source>
</evidence>
<dbReference type="GO" id="GO:0016787">
    <property type="term" value="F:hydrolase activity"/>
    <property type="evidence" value="ECO:0007669"/>
    <property type="project" value="UniProtKB-KW"/>
</dbReference>
<evidence type="ECO:0000256" key="1">
    <source>
        <dbReference type="ARBA" id="ARBA00006499"/>
    </source>
</evidence>
<feature type="domain" description="Phospholipase/carboxylesterase/thioesterase" evidence="3">
    <location>
        <begin position="14"/>
        <end position="215"/>
    </location>
</feature>
<evidence type="ECO:0000313" key="5">
    <source>
        <dbReference type="Proteomes" id="UP000194474"/>
    </source>
</evidence>
<dbReference type="InterPro" id="IPR050565">
    <property type="entry name" value="LYPA1-2/EST-like"/>
</dbReference>
<dbReference type="OrthoDB" id="9801763at2"/>
<proteinExistence type="inferred from homology"/>
<keyword evidence="5" id="KW-1185">Reference proteome</keyword>